<accession>A0A0E9XSN8</accession>
<protein>
    <submittedName>
        <fullName evidence="1">Uncharacterized protein</fullName>
    </submittedName>
</protein>
<proteinExistence type="predicted"/>
<reference evidence="1" key="1">
    <citation type="submission" date="2014-11" db="EMBL/GenBank/DDBJ databases">
        <authorList>
            <person name="Amaro Gonzalez C."/>
        </authorList>
    </citation>
    <scope>NUCLEOTIDE SEQUENCE</scope>
</reference>
<evidence type="ECO:0000313" key="1">
    <source>
        <dbReference type="EMBL" id="JAI04714.1"/>
    </source>
</evidence>
<dbReference type="AlphaFoldDB" id="A0A0E9XSN8"/>
<sequence length="31" mass="3647">MNSITVLMKYEPLHTMKWQNWKLHTSDGAVS</sequence>
<reference evidence="1" key="2">
    <citation type="journal article" date="2015" name="Fish Shellfish Immunol.">
        <title>Early steps in the European eel (Anguilla anguilla)-Vibrio vulnificus interaction in the gills: Role of the RtxA13 toxin.</title>
        <authorList>
            <person name="Callol A."/>
            <person name="Pajuelo D."/>
            <person name="Ebbesson L."/>
            <person name="Teles M."/>
            <person name="MacKenzie S."/>
            <person name="Amaro C."/>
        </authorList>
    </citation>
    <scope>NUCLEOTIDE SEQUENCE</scope>
</reference>
<dbReference type="EMBL" id="GBXM01003864">
    <property type="protein sequence ID" value="JAI04714.1"/>
    <property type="molecule type" value="Transcribed_RNA"/>
</dbReference>
<name>A0A0E9XSN8_ANGAN</name>
<organism evidence="1">
    <name type="scientific">Anguilla anguilla</name>
    <name type="common">European freshwater eel</name>
    <name type="synonym">Muraena anguilla</name>
    <dbReference type="NCBI Taxonomy" id="7936"/>
    <lineage>
        <taxon>Eukaryota</taxon>
        <taxon>Metazoa</taxon>
        <taxon>Chordata</taxon>
        <taxon>Craniata</taxon>
        <taxon>Vertebrata</taxon>
        <taxon>Euteleostomi</taxon>
        <taxon>Actinopterygii</taxon>
        <taxon>Neopterygii</taxon>
        <taxon>Teleostei</taxon>
        <taxon>Anguilliformes</taxon>
        <taxon>Anguillidae</taxon>
        <taxon>Anguilla</taxon>
    </lineage>
</organism>